<dbReference type="InterPro" id="IPR024936">
    <property type="entry name" value="Cyclophilin-type_PPIase"/>
</dbReference>
<dbReference type="HOGENOM" id="CLU_012062_4_3_1"/>
<dbReference type="GO" id="GO:0005737">
    <property type="term" value="C:cytoplasm"/>
    <property type="evidence" value="ECO:0000318"/>
    <property type="project" value="GO_Central"/>
</dbReference>
<evidence type="ECO:0000313" key="8">
    <source>
        <dbReference type="EnsemblMetazoa" id="ISCW024178-PA"/>
    </source>
</evidence>
<gene>
    <name evidence="7" type="ORF">IscW_ISCW024178</name>
</gene>
<dbReference type="GO" id="GO:0006457">
    <property type="term" value="P:protein folding"/>
    <property type="evidence" value="ECO:0000318"/>
    <property type="project" value="GO_Central"/>
</dbReference>
<comment type="function">
    <text evidence="2 5">PPIases accelerate the folding of proteins. It catalyzes the cis-trans isomerization of proline imidic peptide bonds in oligopeptides.</text>
</comment>
<dbReference type="PROSITE" id="PS00170">
    <property type="entry name" value="CSA_PPIASE_1"/>
    <property type="match status" value="1"/>
</dbReference>
<dbReference type="EMBL" id="ABJB010471144">
    <property type="status" value="NOT_ANNOTATED_CDS"/>
    <property type="molecule type" value="Genomic_DNA"/>
</dbReference>
<accession>B7PCV7</accession>
<dbReference type="PANTHER" id="PTHR11071:SF569">
    <property type="entry name" value="PEPTIDYL-PROLYL CIS-TRANS ISOMERASE"/>
    <property type="match status" value="1"/>
</dbReference>
<dbReference type="Gene3D" id="2.40.100.10">
    <property type="entry name" value="Cyclophilin-like"/>
    <property type="match status" value="1"/>
</dbReference>
<comment type="similarity">
    <text evidence="5">Belongs to the cyclophilin-type PPIase family.</text>
</comment>
<dbReference type="EC" id="5.2.1.8" evidence="5"/>
<evidence type="ECO:0000259" key="6">
    <source>
        <dbReference type="PROSITE" id="PS50072"/>
    </source>
</evidence>
<reference evidence="8" key="2">
    <citation type="submission" date="2020-05" db="UniProtKB">
        <authorList>
            <consortium name="EnsemblMetazoa"/>
        </authorList>
    </citation>
    <scope>IDENTIFICATION</scope>
    <source>
        <strain evidence="8">wikel</strain>
    </source>
</reference>
<keyword evidence="4 5" id="KW-0413">Isomerase</keyword>
<reference evidence="7 9" key="1">
    <citation type="submission" date="2008-03" db="EMBL/GenBank/DDBJ databases">
        <title>Annotation of Ixodes scapularis.</title>
        <authorList>
            <consortium name="Ixodes scapularis Genome Project Consortium"/>
            <person name="Caler E."/>
            <person name="Hannick L.I."/>
            <person name="Bidwell S."/>
            <person name="Joardar V."/>
            <person name="Thiagarajan M."/>
            <person name="Amedeo P."/>
            <person name="Galinsky K.J."/>
            <person name="Schobel S."/>
            <person name="Inman J."/>
            <person name="Hostetler J."/>
            <person name="Miller J."/>
            <person name="Hammond M."/>
            <person name="Megy K."/>
            <person name="Lawson D."/>
            <person name="Kodira C."/>
            <person name="Sutton G."/>
            <person name="Meyer J."/>
            <person name="Hill C.A."/>
            <person name="Birren B."/>
            <person name="Nene V."/>
            <person name="Collins F."/>
            <person name="Alarcon-Chaidez F."/>
            <person name="Wikel S."/>
            <person name="Strausberg R."/>
        </authorList>
    </citation>
    <scope>NUCLEOTIDE SEQUENCE [LARGE SCALE GENOMIC DNA]</scope>
    <source>
        <strain evidence="9">Wikel</strain>
        <strain evidence="7">Wikel colony</strain>
    </source>
</reference>
<dbReference type="InterPro" id="IPR020892">
    <property type="entry name" value="Cyclophilin-type_PPIase_CS"/>
</dbReference>
<dbReference type="VEuPathDB" id="VectorBase:ISCI024178"/>
<evidence type="ECO:0000256" key="2">
    <source>
        <dbReference type="ARBA" id="ARBA00002388"/>
    </source>
</evidence>
<keyword evidence="3 5" id="KW-0697">Rotamase</keyword>
<dbReference type="OrthoDB" id="193499at2759"/>
<dbReference type="PRINTS" id="PR00153">
    <property type="entry name" value="CSAPPISMRASE"/>
</dbReference>
<dbReference type="GO" id="GO:0003755">
    <property type="term" value="F:peptidyl-prolyl cis-trans isomerase activity"/>
    <property type="evidence" value="ECO:0000318"/>
    <property type="project" value="GO_Central"/>
</dbReference>
<name>B7PCV7_IXOSC</name>
<evidence type="ECO:0000256" key="3">
    <source>
        <dbReference type="ARBA" id="ARBA00023110"/>
    </source>
</evidence>
<dbReference type="Proteomes" id="UP000001555">
    <property type="component" value="Unassembled WGS sequence"/>
</dbReference>
<dbReference type="STRING" id="6945.B7PCV7"/>
<dbReference type="PROSITE" id="PS50072">
    <property type="entry name" value="CSA_PPIASE_2"/>
    <property type="match status" value="1"/>
</dbReference>
<evidence type="ECO:0000256" key="4">
    <source>
        <dbReference type="ARBA" id="ARBA00023235"/>
    </source>
</evidence>
<dbReference type="GO" id="GO:0016018">
    <property type="term" value="F:cyclosporin A binding"/>
    <property type="evidence" value="ECO:0000318"/>
    <property type="project" value="GO_Central"/>
</dbReference>
<dbReference type="EnsemblMetazoa" id="ISCW024178-RA">
    <property type="protein sequence ID" value="ISCW024178-PA"/>
    <property type="gene ID" value="ISCW024178"/>
</dbReference>
<evidence type="ECO:0000256" key="5">
    <source>
        <dbReference type="RuleBase" id="RU363019"/>
    </source>
</evidence>
<dbReference type="PANTHER" id="PTHR11071">
    <property type="entry name" value="PEPTIDYL-PROLYL CIS-TRANS ISOMERASE"/>
    <property type="match status" value="1"/>
</dbReference>
<evidence type="ECO:0000313" key="9">
    <source>
        <dbReference type="Proteomes" id="UP000001555"/>
    </source>
</evidence>
<feature type="domain" description="PPIase cyclophilin-type" evidence="6">
    <location>
        <begin position="14"/>
        <end position="170"/>
    </location>
</feature>
<dbReference type="InterPro" id="IPR002130">
    <property type="entry name" value="Cyclophilin-type_PPIase_dom"/>
</dbReference>
<dbReference type="SUPFAM" id="SSF50891">
    <property type="entry name" value="Cyclophilin-like"/>
    <property type="match status" value="1"/>
</dbReference>
<dbReference type="PaxDb" id="6945-B7PCV7"/>
<dbReference type="InParanoid" id="B7PCV7"/>
<dbReference type="Pfam" id="PF00160">
    <property type="entry name" value="Pro_isomerase"/>
    <property type="match status" value="1"/>
</dbReference>
<evidence type="ECO:0000313" key="7">
    <source>
        <dbReference type="EMBL" id="EEC04429.1"/>
    </source>
</evidence>
<dbReference type="PIRSF" id="PIRSF001467">
    <property type="entry name" value="Peptidylpro_ismrse"/>
    <property type="match status" value="1"/>
</dbReference>
<keyword evidence="9" id="KW-1185">Reference proteome</keyword>
<dbReference type="EMBL" id="DS686297">
    <property type="protein sequence ID" value="EEC04429.1"/>
    <property type="molecule type" value="Genomic_DNA"/>
</dbReference>
<organism>
    <name type="scientific">Ixodes scapularis</name>
    <name type="common">Black-legged tick</name>
    <name type="synonym">Deer tick</name>
    <dbReference type="NCBI Taxonomy" id="6945"/>
    <lineage>
        <taxon>Eukaryota</taxon>
        <taxon>Metazoa</taxon>
        <taxon>Ecdysozoa</taxon>
        <taxon>Arthropoda</taxon>
        <taxon>Chelicerata</taxon>
        <taxon>Arachnida</taxon>
        <taxon>Acari</taxon>
        <taxon>Parasitiformes</taxon>
        <taxon>Ixodida</taxon>
        <taxon>Ixodoidea</taxon>
        <taxon>Ixodidae</taxon>
        <taxon>Ixodinae</taxon>
        <taxon>Ixodes</taxon>
    </lineage>
</organism>
<dbReference type="InterPro" id="IPR029000">
    <property type="entry name" value="Cyclophilin-like_dom_sf"/>
</dbReference>
<dbReference type="AlphaFoldDB" id="B7PCV7"/>
<comment type="catalytic activity">
    <reaction evidence="1 5">
        <text>[protein]-peptidylproline (omega=180) = [protein]-peptidylproline (omega=0)</text>
        <dbReference type="Rhea" id="RHEA:16237"/>
        <dbReference type="Rhea" id="RHEA-COMP:10747"/>
        <dbReference type="Rhea" id="RHEA-COMP:10748"/>
        <dbReference type="ChEBI" id="CHEBI:83833"/>
        <dbReference type="ChEBI" id="CHEBI:83834"/>
        <dbReference type="EC" id="5.2.1.8"/>
    </reaction>
</comment>
<sequence length="172" mass="19308">MRHHCHAHYRPVVYFDIAADLSLLGRIEMELRPDIVPKTAENFRMLCTGELGFGYLYSVFHRIIPGFMCQGGDFTNQDGTGGRSIYGPTFEDENFQLKHTCLGTLSMVNTGRNTNGSQFFITTNEAEWLDGKNVVFGQVIDGFEIVKKMENLGTPTGRTTMRVSIADCGQLR</sequence>
<protein>
    <recommendedName>
        <fullName evidence="5">Peptidyl-prolyl cis-trans isomerase</fullName>
        <shortName evidence="5">PPIase</shortName>
        <ecNumber evidence="5">5.2.1.8</ecNumber>
    </recommendedName>
</protein>
<dbReference type="FunFam" id="2.40.100.10:FF:000013">
    <property type="entry name" value="Peptidyl-prolyl cis-trans isomerase"/>
    <property type="match status" value="1"/>
</dbReference>
<evidence type="ECO:0000256" key="1">
    <source>
        <dbReference type="ARBA" id="ARBA00000971"/>
    </source>
</evidence>
<proteinExistence type="inferred from homology"/>
<dbReference type="VEuPathDB" id="VectorBase:ISCP_033615"/>
<dbReference type="VEuPathDB" id="VectorBase:ISCW024178"/>